<proteinExistence type="predicted"/>
<sequence>MNPSAIRTGALVIAFVIGGLFPSLSSLDYLLQWNIILMLGITFLGLQLPKLKPNRLHLLLIAANILLGVAAWGILKLFGEPVWAEAAFFCGIAPMAASAPVIVKLMKGNVEFCVTALVLSQLAITAALPLLMPLVIGNVHEGFFFDIAGRVTSLLILPALAALAIRRLYPASRQWSNRLADVSFALWIFSLILIAARAVSTISAIHIPWQAMAPVATISFIVCAAGFLLGYRIGYPHYKRECSQALGQKNTIITIYLAMTYADNTLVFLGPVFYVIYHNLFNALQMHLYYRSTTLSQPDTRPH</sequence>
<evidence type="ECO:0000256" key="3">
    <source>
        <dbReference type="ARBA" id="ARBA00022989"/>
    </source>
</evidence>
<comment type="subcellular location">
    <subcellularLocation>
        <location evidence="1">Membrane</location>
        <topology evidence="1">Multi-pass membrane protein</topology>
    </subcellularLocation>
</comment>
<feature type="transmembrane region" description="Helical" evidence="5">
    <location>
        <begin position="142"/>
        <end position="163"/>
    </location>
</feature>
<feature type="transmembrane region" description="Helical" evidence="5">
    <location>
        <begin position="112"/>
        <end position="136"/>
    </location>
</feature>
<feature type="transmembrane region" description="Helical" evidence="5">
    <location>
        <begin position="211"/>
        <end position="231"/>
    </location>
</feature>
<feature type="transmembrane region" description="Helical" evidence="5">
    <location>
        <begin position="184"/>
        <end position="205"/>
    </location>
</feature>
<organism evidence="6 7">
    <name type="scientific">Akkermansia glycaniphila</name>
    <dbReference type="NCBI Taxonomy" id="1679444"/>
    <lineage>
        <taxon>Bacteria</taxon>
        <taxon>Pseudomonadati</taxon>
        <taxon>Verrucomicrobiota</taxon>
        <taxon>Verrucomicrobiia</taxon>
        <taxon>Verrucomicrobiales</taxon>
        <taxon>Akkermansiaceae</taxon>
        <taxon>Akkermansia</taxon>
    </lineage>
</organism>
<dbReference type="InterPro" id="IPR038770">
    <property type="entry name" value="Na+/solute_symporter_sf"/>
</dbReference>
<dbReference type="Pfam" id="PF01758">
    <property type="entry name" value="SBF"/>
    <property type="match status" value="1"/>
</dbReference>
<dbReference type="STRING" id="1679444.PYTT_2023"/>
<dbReference type="InterPro" id="IPR002657">
    <property type="entry name" value="BilAc:Na_symport/Acr3"/>
</dbReference>
<keyword evidence="4 5" id="KW-0472">Membrane</keyword>
<name>A0A1C7PBP6_9BACT</name>
<evidence type="ECO:0000313" key="7">
    <source>
        <dbReference type="Proteomes" id="UP000176204"/>
    </source>
</evidence>
<dbReference type="EMBL" id="LT629973">
    <property type="protein sequence ID" value="SEH95231.1"/>
    <property type="molecule type" value="Genomic_DNA"/>
</dbReference>
<feature type="transmembrane region" description="Helical" evidence="5">
    <location>
        <begin position="252"/>
        <end position="277"/>
    </location>
</feature>
<feature type="transmembrane region" description="Helical" evidence="5">
    <location>
        <begin position="5"/>
        <end position="24"/>
    </location>
</feature>
<evidence type="ECO:0000256" key="1">
    <source>
        <dbReference type="ARBA" id="ARBA00004141"/>
    </source>
</evidence>
<gene>
    <name evidence="6" type="ORF">PYTT_2023</name>
</gene>
<dbReference type="Proteomes" id="UP000176204">
    <property type="component" value="Chromosome I"/>
</dbReference>
<feature type="transmembrane region" description="Helical" evidence="5">
    <location>
        <begin position="30"/>
        <end position="49"/>
    </location>
</feature>
<keyword evidence="2 5" id="KW-0812">Transmembrane</keyword>
<feature type="transmembrane region" description="Helical" evidence="5">
    <location>
        <begin position="86"/>
        <end position="105"/>
    </location>
</feature>
<feature type="transmembrane region" description="Helical" evidence="5">
    <location>
        <begin position="56"/>
        <end position="74"/>
    </location>
</feature>
<dbReference type="AlphaFoldDB" id="A0A1C7PBP6"/>
<protein>
    <submittedName>
        <fullName evidence="6">Sodium bile acid symporter family</fullName>
    </submittedName>
</protein>
<evidence type="ECO:0000256" key="5">
    <source>
        <dbReference type="SAM" id="Phobius"/>
    </source>
</evidence>
<evidence type="ECO:0000256" key="4">
    <source>
        <dbReference type="ARBA" id="ARBA00023136"/>
    </source>
</evidence>
<reference evidence="7" key="1">
    <citation type="submission" date="2016-09" db="EMBL/GenBank/DDBJ databases">
        <authorList>
            <person name="Koehorst J."/>
        </authorList>
    </citation>
    <scope>NUCLEOTIDE SEQUENCE [LARGE SCALE GENOMIC DNA]</scope>
</reference>
<evidence type="ECO:0000313" key="6">
    <source>
        <dbReference type="EMBL" id="SEH95231.1"/>
    </source>
</evidence>
<dbReference type="Gene3D" id="1.20.1530.20">
    <property type="match status" value="1"/>
</dbReference>
<accession>A0A1C7PBP6</accession>
<keyword evidence="3 5" id="KW-1133">Transmembrane helix</keyword>
<dbReference type="GO" id="GO:0016020">
    <property type="term" value="C:membrane"/>
    <property type="evidence" value="ECO:0007669"/>
    <property type="project" value="UniProtKB-SubCell"/>
</dbReference>
<keyword evidence="7" id="KW-1185">Reference proteome</keyword>
<evidence type="ECO:0000256" key="2">
    <source>
        <dbReference type="ARBA" id="ARBA00022692"/>
    </source>
</evidence>
<dbReference type="KEGG" id="agl:PYTT_2023"/>
<dbReference type="RefSeq" id="WP_067775698.1">
    <property type="nucleotide sequence ID" value="NZ_LIGX01000023.1"/>
</dbReference>
<dbReference type="OrthoDB" id="9809647at2"/>